<organism evidence="1 2">
    <name type="scientific">Brassica napus</name>
    <name type="common">Rape</name>
    <dbReference type="NCBI Taxonomy" id="3708"/>
    <lineage>
        <taxon>Eukaryota</taxon>
        <taxon>Viridiplantae</taxon>
        <taxon>Streptophyta</taxon>
        <taxon>Embryophyta</taxon>
        <taxon>Tracheophyta</taxon>
        <taxon>Spermatophyta</taxon>
        <taxon>Magnoliopsida</taxon>
        <taxon>eudicotyledons</taxon>
        <taxon>Gunneridae</taxon>
        <taxon>Pentapetalae</taxon>
        <taxon>rosids</taxon>
        <taxon>malvids</taxon>
        <taxon>Brassicales</taxon>
        <taxon>Brassicaceae</taxon>
        <taxon>Brassiceae</taxon>
        <taxon>Brassica</taxon>
    </lineage>
</organism>
<evidence type="ECO:0000313" key="2">
    <source>
        <dbReference type="Proteomes" id="UP000028999"/>
    </source>
</evidence>
<protein>
    <submittedName>
        <fullName evidence="1">BnaA09g18550D protein</fullName>
    </submittedName>
</protein>
<accession>A0A078HTS0</accession>
<keyword evidence="2" id="KW-1185">Reference proteome</keyword>
<dbReference type="AlphaFoldDB" id="A0A078HTS0"/>
<name>A0A078HTS0_BRANA</name>
<proteinExistence type="predicted"/>
<dbReference type="EMBL" id="LK032489">
    <property type="protein sequence ID" value="CDY41076.1"/>
    <property type="molecule type" value="Genomic_DNA"/>
</dbReference>
<dbReference type="Proteomes" id="UP000028999">
    <property type="component" value="Unassembled WGS sequence"/>
</dbReference>
<reference evidence="1 2" key="1">
    <citation type="journal article" date="2014" name="Science">
        <title>Plant genetics. Early allopolyploid evolution in the post-Neolithic Brassica napus oilseed genome.</title>
        <authorList>
            <person name="Chalhoub B."/>
            <person name="Denoeud F."/>
            <person name="Liu S."/>
            <person name="Parkin I.A."/>
            <person name="Tang H."/>
            <person name="Wang X."/>
            <person name="Chiquet J."/>
            <person name="Belcram H."/>
            <person name="Tong C."/>
            <person name="Samans B."/>
            <person name="Correa M."/>
            <person name="Da Silva C."/>
            <person name="Just J."/>
            <person name="Falentin C."/>
            <person name="Koh C.S."/>
            <person name="Le Clainche I."/>
            <person name="Bernard M."/>
            <person name="Bento P."/>
            <person name="Noel B."/>
            <person name="Labadie K."/>
            <person name="Alberti A."/>
            <person name="Charles M."/>
            <person name="Arnaud D."/>
            <person name="Guo H."/>
            <person name="Daviaud C."/>
            <person name="Alamery S."/>
            <person name="Jabbari K."/>
            <person name="Zhao M."/>
            <person name="Edger P.P."/>
            <person name="Chelaifa H."/>
            <person name="Tack D."/>
            <person name="Lassalle G."/>
            <person name="Mestiri I."/>
            <person name="Schnel N."/>
            <person name="Le Paslier M.C."/>
            <person name="Fan G."/>
            <person name="Renault V."/>
            <person name="Bayer P.E."/>
            <person name="Golicz A.A."/>
            <person name="Manoli S."/>
            <person name="Lee T.H."/>
            <person name="Thi V.H."/>
            <person name="Chalabi S."/>
            <person name="Hu Q."/>
            <person name="Fan C."/>
            <person name="Tollenaere R."/>
            <person name="Lu Y."/>
            <person name="Battail C."/>
            <person name="Shen J."/>
            <person name="Sidebottom C.H."/>
            <person name="Wang X."/>
            <person name="Canaguier A."/>
            <person name="Chauveau A."/>
            <person name="Berard A."/>
            <person name="Deniot G."/>
            <person name="Guan M."/>
            <person name="Liu Z."/>
            <person name="Sun F."/>
            <person name="Lim Y.P."/>
            <person name="Lyons E."/>
            <person name="Town C.D."/>
            <person name="Bancroft I."/>
            <person name="Wang X."/>
            <person name="Meng J."/>
            <person name="Ma J."/>
            <person name="Pires J.C."/>
            <person name="King G.J."/>
            <person name="Brunel D."/>
            <person name="Delourme R."/>
            <person name="Renard M."/>
            <person name="Aury J.M."/>
            <person name="Adams K.L."/>
            <person name="Batley J."/>
            <person name="Snowdon R.J."/>
            <person name="Tost J."/>
            <person name="Edwards D."/>
            <person name="Zhou Y."/>
            <person name="Hua W."/>
            <person name="Sharpe A.G."/>
            <person name="Paterson A.H."/>
            <person name="Guan C."/>
            <person name="Wincker P."/>
        </authorList>
    </citation>
    <scope>NUCLEOTIDE SEQUENCE [LARGE SCALE GENOMIC DNA]</scope>
    <source>
        <strain evidence="2">cv. Darmor-bzh</strain>
    </source>
</reference>
<dbReference type="Gramene" id="CDY41076">
    <property type="protein sequence ID" value="CDY41076"/>
    <property type="gene ID" value="GSBRNA2T00072396001"/>
</dbReference>
<dbReference type="PaxDb" id="3708-A0A078HTS0"/>
<evidence type="ECO:0000313" key="1">
    <source>
        <dbReference type="EMBL" id="CDY41076.1"/>
    </source>
</evidence>
<gene>
    <name evidence="1" type="primary">BnaA09g18550D</name>
    <name evidence="1" type="ORF">GSBRNA2T00072396001</name>
</gene>
<dbReference type="STRING" id="3708.A0A078HTS0"/>
<dbReference type="OMA" id="FFAHRVN"/>
<sequence length="268" mass="31046">MQIHHRVSSVVYQRTLRHIMYLRTQPEVSYLRSIHRDQASAKMPFSAGYFDIFLFAVSSLFRLKFFLSFCHSSDCLLYHMYCFLIFSSHLLIQPRKIRKLSLRNQDPVKYSTESQPEKSDPLPDVVQLISVQYVTERPVLHGAGVATIERVLVYFQPKEGHVMNVLWDQATNKFTENSTVDRLIETGDSEHNFKKAIMEQGRGQERHETFRGLEKKLLHTVGYNKNVESEGIKQDGELMNASEIGATNGKKVEEFQKSFFAHRVNISI</sequence>